<evidence type="ECO:0000313" key="2">
    <source>
        <dbReference type="EMBL" id="KYK59780.1"/>
    </source>
</evidence>
<feature type="region of interest" description="Disordered" evidence="1">
    <location>
        <begin position="1"/>
        <end position="21"/>
    </location>
</feature>
<protein>
    <recommendedName>
        <fullName evidence="4">F-box domain-containing protein</fullName>
    </recommendedName>
</protein>
<evidence type="ECO:0000256" key="1">
    <source>
        <dbReference type="SAM" id="MobiDB-lite"/>
    </source>
</evidence>
<keyword evidence="3" id="KW-1185">Reference proteome</keyword>
<evidence type="ECO:0008006" key="4">
    <source>
        <dbReference type="Google" id="ProtNLM"/>
    </source>
</evidence>
<reference evidence="2 3" key="1">
    <citation type="journal article" date="2016" name="Sci. Rep.">
        <title>Insights into Adaptations to a Near-Obligate Nematode Endoparasitic Lifestyle from the Finished Genome of Drechmeria coniospora.</title>
        <authorList>
            <person name="Zhang L."/>
            <person name="Zhou Z."/>
            <person name="Guo Q."/>
            <person name="Fokkens L."/>
            <person name="Miskei M."/>
            <person name="Pocsi I."/>
            <person name="Zhang W."/>
            <person name="Chen M."/>
            <person name="Wang L."/>
            <person name="Sun Y."/>
            <person name="Donzelli B.G."/>
            <person name="Gibson D.M."/>
            <person name="Nelson D.R."/>
            <person name="Luo J.G."/>
            <person name="Rep M."/>
            <person name="Liu H."/>
            <person name="Yang S."/>
            <person name="Wang J."/>
            <person name="Krasnoff S.B."/>
            <person name="Xu Y."/>
            <person name="Molnar I."/>
            <person name="Lin M."/>
        </authorList>
    </citation>
    <scope>NUCLEOTIDE SEQUENCE [LARGE SCALE GENOMIC DNA]</scope>
    <source>
        <strain evidence="2 3">ARSEF 6962</strain>
    </source>
</reference>
<dbReference type="InParanoid" id="A0A151GRR6"/>
<dbReference type="GeneID" id="63713557"/>
<organism evidence="2 3">
    <name type="scientific">Drechmeria coniospora</name>
    <name type="common">Nematophagous fungus</name>
    <name type="synonym">Meria coniospora</name>
    <dbReference type="NCBI Taxonomy" id="98403"/>
    <lineage>
        <taxon>Eukaryota</taxon>
        <taxon>Fungi</taxon>
        <taxon>Dikarya</taxon>
        <taxon>Ascomycota</taxon>
        <taxon>Pezizomycotina</taxon>
        <taxon>Sordariomycetes</taxon>
        <taxon>Hypocreomycetidae</taxon>
        <taxon>Hypocreales</taxon>
        <taxon>Ophiocordycipitaceae</taxon>
        <taxon>Drechmeria</taxon>
    </lineage>
</organism>
<proteinExistence type="predicted"/>
<dbReference type="RefSeq" id="XP_040659132.1">
    <property type="nucleotide sequence ID" value="XM_040798249.1"/>
</dbReference>
<dbReference type="EMBL" id="LAYC01000001">
    <property type="protein sequence ID" value="KYK59780.1"/>
    <property type="molecule type" value="Genomic_DNA"/>
</dbReference>
<accession>A0A151GRR6</accession>
<evidence type="ECO:0000313" key="3">
    <source>
        <dbReference type="Proteomes" id="UP000076580"/>
    </source>
</evidence>
<dbReference type="Proteomes" id="UP000076580">
    <property type="component" value="Chromosome 01"/>
</dbReference>
<gene>
    <name evidence="2" type="ORF">DCS_00914</name>
</gene>
<name>A0A151GRR6_DRECN</name>
<sequence>MPPAPMTLTPVHVRGKRKSSAKTAVPLILQRPERKKRRTIGSVVASRAARPRLTLDSLPSEVLELILLYSSSLSLPRASPVIGIKLSHPATLLRQFIWAFHDTWQQGFGIPVSQPVHYVPGEEEVPKGQSKIPCHGDHQLQTAILELPWVKIDFILQAQQIWADRYAHDRWYTHCTPWLDQFSSRDHSREGGFGHFDSRRCFEADYQQALKWPSFFVEPTTWHSQDVHPLTRMPIHLITGPWDDEKLRRLFWLTRGGITYDADGQTLPPWEVRMQCLENAILSAAAPNALVSNCLMGDWMFRDLPPDVVRSRLANFDWNSATQAGSSQGLARILDGSRHHALGFFP</sequence>
<comment type="caution">
    <text evidence="2">The sequence shown here is derived from an EMBL/GenBank/DDBJ whole genome shotgun (WGS) entry which is preliminary data.</text>
</comment>
<dbReference type="AlphaFoldDB" id="A0A151GRR6"/>